<sequence>MHDGLRERAVHFGVESLDEVEALALLLGRSIDRGAKTWAEVLLRRWSNLESVLAADVEDLAPIVGRQAAVDLKLLRDINRRIAFGALKRSEVLSSSEALRRYLCARLADHPREQFRVLFLNKRNQLIRDELMAEGTVDHAPVYPREVVRRALQLSASALVLVHNHPSGDPTPSAADVAMTKEVIQAGTALKVTVHDHVIVGAGQVASMRSLGLI</sequence>
<dbReference type="Pfam" id="PF04002">
    <property type="entry name" value="RadC"/>
    <property type="match status" value="1"/>
</dbReference>
<evidence type="ECO:0000256" key="2">
    <source>
        <dbReference type="ARBA" id="ARBA00022723"/>
    </source>
</evidence>
<dbReference type="NCBIfam" id="TIGR00608">
    <property type="entry name" value="radc"/>
    <property type="match status" value="1"/>
</dbReference>
<evidence type="ECO:0000259" key="7">
    <source>
        <dbReference type="PROSITE" id="PS50249"/>
    </source>
</evidence>
<evidence type="ECO:0000256" key="1">
    <source>
        <dbReference type="ARBA" id="ARBA00022670"/>
    </source>
</evidence>
<comment type="caution">
    <text evidence="8">The sequence shown here is derived from an EMBL/GenBank/DDBJ whole genome shotgun (WGS) entry which is preliminary data.</text>
</comment>
<dbReference type="Gene3D" id="3.40.140.10">
    <property type="entry name" value="Cytidine Deaminase, domain 2"/>
    <property type="match status" value="1"/>
</dbReference>
<dbReference type="InterPro" id="IPR025657">
    <property type="entry name" value="RadC_JAB"/>
</dbReference>
<dbReference type="CDD" id="cd08071">
    <property type="entry name" value="MPN_DUF2466"/>
    <property type="match status" value="1"/>
</dbReference>
<dbReference type="EMBL" id="JBHTLQ010000017">
    <property type="protein sequence ID" value="MFD1190813.1"/>
    <property type="molecule type" value="Genomic_DNA"/>
</dbReference>
<accession>A0ABW3T1D9</accession>
<dbReference type="InterPro" id="IPR001405">
    <property type="entry name" value="UPF0758"/>
</dbReference>
<dbReference type="PANTHER" id="PTHR30471">
    <property type="entry name" value="DNA REPAIR PROTEIN RADC"/>
    <property type="match status" value="1"/>
</dbReference>
<dbReference type="Proteomes" id="UP001597216">
    <property type="component" value="Unassembled WGS sequence"/>
</dbReference>
<gene>
    <name evidence="8" type="primary">radC</name>
    <name evidence="8" type="ORF">ACFQ27_09495</name>
</gene>
<dbReference type="PROSITE" id="PS01302">
    <property type="entry name" value="UPF0758"/>
    <property type="match status" value="1"/>
</dbReference>
<dbReference type="RefSeq" id="WP_377353421.1">
    <property type="nucleotide sequence ID" value="NZ_JBHTLQ010000017.1"/>
</dbReference>
<evidence type="ECO:0000256" key="5">
    <source>
        <dbReference type="ARBA" id="ARBA00023049"/>
    </source>
</evidence>
<dbReference type="PROSITE" id="PS50249">
    <property type="entry name" value="MPN"/>
    <property type="match status" value="1"/>
</dbReference>
<keyword evidence="9" id="KW-1185">Reference proteome</keyword>
<keyword evidence="3" id="KW-0378">Hydrolase</keyword>
<evidence type="ECO:0000256" key="3">
    <source>
        <dbReference type="ARBA" id="ARBA00022801"/>
    </source>
</evidence>
<keyword evidence="4" id="KW-0862">Zinc</keyword>
<evidence type="ECO:0000313" key="8">
    <source>
        <dbReference type="EMBL" id="MFD1190813.1"/>
    </source>
</evidence>
<proteinExistence type="inferred from homology"/>
<dbReference type="SUPFAM" id="SSF102712">
    <property type="entry name" value="JAB1/MPN domain"/>
    <property type="match status" value="1"/>
</dbReference>
<evidence type="ECO:0000256" key="6">
    <source>
        <dbReference type="RuleBase" id="RU003797"/>
    </source>
</evidence>
<dbReference type="NCBIfam" id="NF000642">
    <property type="entry name" value="PRK00024.1"/>
    <property type="match status" value="1"/>
</dbReference>
<dbReference type="PANTHER" id="PTHR30471:SF3">
    <property type="entry name" value="UPF0758 PROTEIN YEES-RELATED"/>
    <property type="match status" value="1"/>
</dbReference>
<evidence type="ECO:0000313" key="9">
    <source>
        <dbReference type="Proteomes" id="UP001597216"/>
    </source>
</evidence>
<organism evidence="8 9">
    <name type="scientific">Phenylobacterium conjunctum</name>
    <dbReference type="NCBI Taxonomy" id="1298959"/>
    <lineage>
        <taxon>Bacteria</taxon>
        <taxon>Pseudomonadati</taxon>
        <taxon>Pseudomonadota</taxon>
        <taxon>Alphaproteobacteria</taxon>
        <taxon>Caulobacterales</taxon>
        <taxon>Caulobacteraceae</taxon>
        <taxon>Phenylobacterium</taxon>
    </lineage>
</organism>
<name>A0ABW3T1D9_9CAUL</name>
<comment type="similarity">
    <text evidence="6">Belongs to the UPF0758 family.</text>
</comment>
<dbReference type="InterPro" id="IPR037518">
    <property type="entry name" value="MPN"/>
</dbReference>
<keyword evidence="2" id="KW-0479">Metal-binding</keyword>
<protein>
    <submittedName>
        <fullName evidence="8">DNA repair protein RadC</fullName>
    </submittedName>
</protein>
<feature type="domain" description="MPN" evidence="7">
    <location>
        <begin position="92"/>
        <end position="214"/>
    </location>
</feature>
<keyword evidence="1" id="KW-0645">Protease</keyword>
<dbReference type="InterPro" id="IPR020891">
    <property type="entry name" value="UPF0758_CS"/>
</dbReference>
<reference evidence="9" key="1">
    <citation type="journal article" date="2019" name="Int. J. Syst. Evol. Microbiol.">
        <title>The Global Catalogue of Microorganisms (GCM) 10K type strain sequencing project: providing services to taxonomists for standard genome sequencing and annotation.</title>
        <authorList>
            <consortium name="The Broad Institute Genomics Platform"/>
            <consortium name="The Broad Institute Genome Sequencing Center for Infectious Disease"/>
            <person name="Wu L."/>
            <person name="Ma J."/>
        </authorList>
    </citation>
    <scope>NUCLEOTIDE SEQUENCE [LARGE SCALE GENOMIC DNA]</scope>
    <source>
        <strain evidence="9">CCUG 55074</strain>
    </source>
</reference>
<evidence type="ECO:0000256" key="4">
    <source>
        <dbReference type="ARBA" id="ARBA00022833"/>
    </source>
</evidence>
<keyword evidence="5" id="KW-0482">Metalloprotease</keyword>